<name>A0A6A6IGJ4_9PLEO</name>
<evidence type="ECO:0000313" key="3">
    <source>
        <dbReference type="Proteomes" id="UP000800094"/>
    </source>
</evidence>
<feature type="transmembrane region" description="Helical" evidence="1">
    <location>
        <begin position="51"/>
        <end position="70"/>
    </location>
</feature>
<dbReference type="Proteomes" id="UP000800094">
    <property type="component" value="Unassembled WGS sequence"/>
</dbReference>
<dbReference type="EMBL" id="ML987195">
    <property type="protein sequence ID" value="KAF2248670.1"/>
    <property type="molecule type" value="Genomic_DNA"/>
</dbReference>
<keyword evidence="1" id="KW-0472">Membrane</keyword>
<dbReference type="AlphaFoldDB" id="A0A6A6IGJ4"/>
<organism evidence="2 3">
    <name type="scientific">Trematosphaeria pertusa</name>
    <dbReference type="NCBI Taxonomy" id="390896"/>
    <lineage>
        <taxon>Eukaryota</taxon>
        <taxon>Fungi</taxon>
        <taxon>Dikarya</taxon>
        <taxon>Ascomycota</taxon>
        <taxon>Pezizomycotina</taxon>
        <taxon>Dothideomycetes</taxon>
        <taxon>Pleosporomycetidae</taxon>
        <taxon>Pleosporales</taxon>
        <taxon>Massarineae</taxon>
        <taxon>Trematosphaeriaceae</taxon>
        <taxon>Trematosphaeria</taxon>
    </lineage>
</organism>
<dbReference type="GeneID" id="54575152"/>
<keyword evidence="1" id="KW-0812">Transmembrane</keyword>
<sequence>MAHQEITRWRLPPARLAGARVPLMNLRFRPGRAFTHSTVTRHAIYLLLRRLRSLSHSFATVTLFVVFGLLV</sequence>
<accession>A0A6A6IGJ4</accession>
<keyword evidence="1" id="KW-1133">Transmembrane helix</keyword>
<proteinExistence type="predicted"/>
<dbReference type="RefSeq" id="XP_033683674.1">
    <property type="nucleotide sequence ID" value="XM_033821822.1"/>
</dbReference>
<evidence type="ECO:0000313" key="2">
    <source>
        <dbReference type="EMBL" id="KAF2248670.1"/>
    </source>
</evidence>
<protein>
    <submittedName>
        <fullName evidence="2">Uncharacterized protein</fullName>
    </submittedName>
</protein>
<reference evidence="2" key="1">
    <citation type="journal article" date="2020" name="Stud. Mycol.">
        <title>101 Dothideomycetes genomes: a test case for predicting lifestyles and emergence of pathogens.</title>
        <authorList>
            <person name="Haridas S."/>
            <person name="Albert R."/>
            <person name="Binder M."/>
            <person name="Bloem J."/>
            <person name="Labutti K."/>
            <person name="Salamov A."/>
            <person name="Andreopoulos B."/>
            <person name="Baker S."/>
            <person name="Barry K."/>
            <person name="Bills G."/>
            <person name="Bluhm B."/>
            <person name="Cannon C."/>
            <person name="Castanera R."/>
            <person name="Culley D."/>
            <person name="Daum C."/>
            <person name="Ezra D."/>
            <person name="Gonzalez J."/>
            <person name="Henrissat B."/>
            <person name="Kuo A."/>
            <person name="Liang C."/>
            <person name="Lipzen A."/>
            <person name="Lutzoni F."/>
            <person name="Magnuson J."/>
            <person name="Mondo S."/>
            <person name="Nolan M."/>
            <person name="Ohm R."/>
            <person name="Pangilinan J."/>
            <person name="Park H.-J."/>
            <person name="Ramirez L."/>
            <person name="Alfaro M."/>
            <person name="Sun H."/>
            <person name="Tritt A."/>
            <person name="Yoshinaga Y."/>
            <person name="Zwiers L.-H."/>
            <person name="Turgeon B."/>
            <person name="Goodwin S."/>
            <person name="Spatafora J."/>
            <person name="Crous P."/>
            <person name="Grigoriev I."/>
        </authorList>
    </citation>
    <scope>NUCLEOTIDE SEQUENCE</scope>
    <source>
        <strain evidence="2">CBS 122368</strain>
    </source>
</reference>
<gene>
    <name evidence="2" type="ORF">BU26DRAFT_303876</name>
</gene>
<keyword evidence="3" id="KW-1185">Reference proteome</keyword>
<evidence type="ECO:0000256" key="1">
    <source>
        <dbReference type="SAM" id="Phobius"/>
    </source>
</evidence>